<feature type="compositionally biased region" description="Acidic residues" evidence="1">
    <location>
        <begin position="466"/>
        <end position="478"/>
    </location>
</feature>
<feature type="region of interest" description="Disordered" evidence="1">
    <location>
        <begin position="310"/>
        <end position="444"/>
    </location>
</feature>
<protein>
    <recommendedName>
        <fullName evidence="4">FHA domain containing protein</fullName>
    </recommendedName>
</protein>
<reference evidence="2" key="1">
    <citation type="submission" date="2020-10" db="EMBL/GenBank/DDBJ databases">
        <authorList>
            <person name="Castelo-Branco R."/>
            <person name="Eusebio N."/>
            <person name="Adriana R."/>
            <person name="Vieira A."/>
            <person name="Brugerolle De Fraissinette N."/>
            <person name="Rezende De Castro R."/>
            <person name="Schneider M.P."/>
            <person name="Vasconcelos V."/>
            <person name="Leao P.N."/>
        </authorList>
    </citation>
    <scope>NUCLEOTIDE SEQUENCE</scope>
    <source>
        <strain evidence="2">LEGE 07157</strain>
    </source>
</reference>
<evidence type="ECO:0000256" key="1">
    <source>
        <dbReference type="SAM" id="MobiDB-lite"/>
    </source>
</evidence>
<feature type="region of interest" description="Disordered" evidence="1">
    <location>
        <begin position="466"/>
        <end position="506"/>
    </location>
</feature>
<gene>
    <name evidence="2" type="ORF">IQ249_07080</name>
</gene>
<evidence type="ECO:0008006" key="4">
    <source>
        <dbReference type="Google" id="ProtNLM"/>
    </source>
</evidence>
<evidence type="ECO:0000313" key="2">
    <source>
        <dbReference type="EMBL" id="MBE9115658.1"/>
    </source>
</evidence>
<accession>A0A8J7DVB0</accession>
<evidence type="ECO:0000313" key="3">
    <source>
        <dbReference type="Proteomes" id="UP000654482"/>
    </source>
</evidence>
<dbReference type="AlphaFoldDB" id="A0A8J7DVB0"/>
<proteinExistence type="predicted"/>
<sequence>MSCSIGIVLSLGLFGCSDRVQTDLPRDRFSPAPAKVKVVEVSPPEVIQQLRLDLEQYQPQVTIVSPQADEVLQDTTVSVKLQVRDLPLYQNSEFGMGPHLHLILDNRPYQAVYNADEPIVFEDIEPGTHTLRVFASRPWHESFKNEGAYAQTTFHVFAETDNSAPNVGKPLLTYSRPKGSYGAEPIMLDFYLTNAPLHLVARENPDDEIEDWRVRVTVNGQSFLTDMWQPIYLEGFQPGKNWVQLELLDETGNAVENAFNNTVRLIAYEPDGQDTLSKLVRGDLSVADAKGIVDPNYVKPIPLVEEEEIPAEEEPVVEEPVFEEEEIPTEEELTSPMAEEEVIEPSLEEEPVFEEELTPPTVEEEVIEPSLEEEPVVEEELTPPMVDEEVIEPSLEEEPVFEEEEIPAEEELIPPTVEEVESSLEEKPPIVEEEIPIEQELTSPIEEEVIEPSAEEELPIVEEVIGTEEEDAVVEETVPEPPVVEEPVVEEMPAAVDTVPETISGETVEEEIPADAIAPSNIEEPPAIEEVPIEENEDTAQALEQLKSKLNELRGLFNR</sequence>
<comment type="caution">
    <text evidence="2">The sequence shown here is derived from an EMBL/GenBank/DDBJ whole genome shotgun (WGS) entry which is preliminary data.</text>
</comment>
<dbReference type="EMBL" id="JADEWZ010000008">
    <property type="protein sequence ID" value="MBE9115658.1"/>
    <property type="molecule type" value="Genomic_DNA"/>
</dbReference>
<dbReference type="RefSeq" id="WP_194028748.1">
    <property type="nucleotide sequence ID" value="NZ_JADEWZ010000008.1"/>
</dbReference>
<keyword evidence="3" id="KW-1185">Reference proteome</keyword>
<organism evidence="2 3">
    <name type="scientific">Lusitaniella coriacea LEGE 07157</name>
    <dbReference type="NCBI Taxonomy" id="945747"/>
    <lineage>
        <taxon>Bacteria</taxon>
        <taxon>Bacillati</taxon>
        <taxon>Cyanobacteriota</taxon>
        <taxon>Cyanophyceae</taxon>
        <taxon>Spirulinales</taxon>
        <taxon>Lusitaniellaceae</taxon>
        <taxon>Lusitaniella</taxon>
    </lineage>
</organism>
<name>A0A8J7DVB0_9CYAN</name>
<dbReference type="Proteomes" id="UP000654482">
    <property type="component" value="Unassembled WGS sequence"/>
</dbReference>
<feature type="compositionally biased region" description="Acidic residues" evidence="1">
    <location>
        <begin position="310"/>
        <end position="423"/>
    </location>
</feature>